<proteinExistence type="predicted"/>
<accession>A0A1L9U8X1</accession>
<protein>
    <submittedName>
        <fullName evidence="2">Uncharacterized protein</fullName>
    </submittedName>
</protein>
<reference evidence="3" key="1">
    <citation type="journal article" date="2017" name="Genome Biol.">
        <title>Comparative genomics reveals high biological diversity and specific adaptations in the industrially and medically important fungal genus Aspergillus.</title>
        <authorList>
            <person name="de Vries R.P."/>
            <person name="Riley R."/>
            <person name="Wiebenga A."/>
            <person name="Aguilar-Osorio G."/>
            <person name="Amillis S."/>
            <person name="Uchima C.A."/>
            <person name="Anderluh G."/>
            <person name="Asadollahi M."/>
            <person name="Askin M."/>
            <person name="Barry K."/>
            <person name="Battaglia E."/>
            <person name="Bayram O."/>
            <person name="Benocci T."/>
            <person name="Braus-Stromeyer S.A."/>
            <person name="Caldana C."/>
            <person name="Canovas D."/>
            <person name="Cerqueira G.C."/>
            <person name="Chen F."/>
            <person name="Chen W."/>
            <person name="Choi C."/>
            <person name="Clum A."/>
            <person name="Dos Santos R.A."/>
            <person name="Damasio A.R."/>
            <person name="Diallinas G."/>
            <person name="Emri T."/>
            <person name="Fekete E."/>
            <person name="Flipphi M."/>
            <person name="Freyberg S."/>
            <person name="Gallo A."/>
            <person name="Gournas C."/>
            <person name="Habgood R."/>
            <person name="Hainaut M."/>
            <person name="Harispe M.L."/>
            <person name="Henrissat B."/>
            <person name="Hilden K.S."/>
            <person name="Hope R."/>
            <person name="Hossain A."/>
            <person name="Karabika E."/>
            <person name="Karaffa L."/>
            <person name="Karanyi Z."/>
            <person name="Krasevec N."/>
            <person name="Kuo A."/>
            <person name="Kusch H."/>
            <person name="LaButti K."/>
            <person name="Lagendijk E.L."/>
            <person name="Lapidus A."/>
            <person name="Levasseur A."/>
            <person name="Lindquist E."/>
            <person name="Lipzen A."/>
            <person name="Logrieco A.F."/>
            <person name="MacCabe A."/>
            <person name="Maekelae M.R."/>
            <person name="Malavazi I."/>
            <person name="Melin P."/>
            <person name="Meyer V."/>
            <person name="Mielnichuk N."/>
            <person name="Miskei M."/>
            <person name="Molnar A.P."/>
            <person name="Mule G."/>
            <person name="Ngan C.Y."/>
            <person name="Orejas M."/>
            <person name="Orosz E."/>
            <person name="Ouedraogo J.P."/>
            <person name="Overkamp K.M."/>
            <person name="Park H.-S."/>
            <person name="Perrone G."/>
            <person name="Piumi F."/>
            <person name="Punt P.J."/>
            <person name="Ram A.F."/>
            <person name="Ramon A."/>
            <person name="Rauscher S."/>
            <person name="Record E."/>
            <person name="Riano-Pachon D.M."/>
            <person name="Robert V."/>
            <person name="Roehrig J."/>
            <person name="Ruller R."/>
            <person name="Salamov A."/>
            <person name="Salih N.S."/>
            <person name="Samson R.A."/>
            <person name="Sandor E."/>
            <person name="Sanguinetti M."/>
            <person name="Schuetze T."/>
            <person name="Sepcic K."/>
            <person name="Shelest E."/>
            <person name="Sherlock G."/>
            <person name="Sophianopoulou V."/>
            <person name="Squina F.M."/>
            <person name="Sun H."/>
            <person name="Susca A."/>
            <person name="Todd R.B."/>
            <person name="Tsang A."/>
            <person name="Unkles S.E."/>
            <person name="van de Wiele N."/>
            <person name="van Rossen-Uffink D."/>
            <person name="Oliveira J.V."/>
            <person name="Vesth T.C."/>
            <person name="Visser J."/>
            <person name="Yu J.-H."/>
            <person name="Zhou M."/>
            <person name="Andersen M.R."/>
            <person name="Archer D.B."/>
            <person name="Baker S.E."/>
            <person name="Benoit I."/>
            <person name="Brakhage A.A."/>
            <person name="Braus G.H."/>
            <person name="Fischer R."/>
            <person name="Frisvad J.C."/>
            <person name="Goldman G.H."/>
            <person name="Houbraken J."/>
            <person name="Oakley B."/>
            <person name="Pocsi I."/>
            <person name="Scazzocchio C."/>
            <person name="Seiboth B."/>
            <person name="vanKuyk P.A."/>
            <person name="Wortman J."/>
            <person name="Dyer P.S."/>
            <person name="Grigoriev I.V."/>
        </authorList>
    </citation>
    <scope>NUCLEOTIDE SEQUENCE [LARGE SCALE GENOMIC DNA]</scope>
    <source>
        <strain evidence="3">CBS 101740 / IMI 381727 / IBT 21946</strain>
    </source>
</reference>
<sequence length="163" mass="17716">MDSTNAGPSTFTGGDDNLSEKSNFSGELKTMEAPLNKLEKSMDTIAEEPERTQGVPETKDTNKSSSRKSDNNGKTAKRHIEGKPRDNVSIRFLTKYGIRITGPTITATAMDVTNGAVIEEEAKEASQRGMNGPRNDTGDYDGFDVEERESDQAGSYDDIENAS</sequence>
<dbReference type="Proteomes" id="UP000184499">
    <property type="component" value="Unassembled WGS sequence"/>
</dbReference>
<dbReference type="VEuPathDB" id="FungiDB:ASPBRDRAFT_210053"/>
<dbReference type="GeneID" id="93574373"/>
<name>A0A1L9U8X1_ASPBC</name>
<gene>
    <name evidence="2" type="ORF">ASPBRDRAFT_210053</name>
</gene>
<evidence type="ECO:0000256" key="1">
    <source>
        <dbReference type="SAM" id="MobiDB-lite"/>
    </source>
</evidence>
<feature type="compositionally biased region" description="Acidic residues" evidence="1">
    <location>
        <begin position="138"/>
        <end position="149"/>
    </location>
</feature>
<feature type="compositionally biased region" description="Polar residues" evidence="1">
    <location>
        <begin position="1"/>
        <end position="12"/>
    </location>
</feature>
<feature type="region of interest" description="Disordered" evidence="1">
    <location>
        <begin position="1"/>
        <end position="86"/>
    </location>
</feature>
<evidence type="ECO:0000313" key="2">
    <source>
        <dbReference type="EMBL" id="OJJ68140.1"/>
    </source>
</evidence>
<dbReference type="AlphaFoldDB" id="A0A1L9U8X1"/>
<evidence type="ECO:0000313" key="3">
    <source>
        <dbReference type="Proteomes" id="UP000184499"/>
    </source>
</evidence>
<feature type="compositionally biased region" description="Basic and acidic residues" evidence="1">
    <location>
        <begin position="57"/>
        <end position="71"/>
    </location>
</feature>
<dbReference type="EMBL" id="KV878691">
    <property type="protein sequence ID" value="OJJ68140.1"/>
    <property type="molecule type" value="Genomic_DNA"/>
</dbReference>
<keyword evidence="3" id="KW-1185">Reference proteome</keyword>
<dbReference type="RefSeq" id="XP_067475389.1">
    <property type="nucleotide sequence ID" value="XM_067621885.1"/>
</dbReference>
<organism evidence="2 3">
    <name type="scientific">Aspergillus brasiliensis (strain CBS 101740 / IMI 381727 / IBT 21946)</name>
    <dbReference type="NCBI Taxonomy" id="767769"/>
    <lineage>
        <taxon>Eukaryota</taxon>
        <taxon>Fungi</taxon>
        <taxon>Dikarya</taxon>
        <taxon>Ascomycota</taxon>
        <taxon>Pezizomycotina</taxon>
        <taxon>Eurotiomycetes</taxon>
        <taxon>Eurotiomycetidae</taxon>
        <taxon>Eurotiales</taxon>
        <taxon>Aspergillaceae</taxon>
        <taxon>Aspergillus</taxon>
        <taxon>Aspergillus subgen. Circumdati</taxon>
    </lineage>
</organism>
<feature type="region of interest" description="Disordered" evidence="1">
    <location>
        <begin position="118"/>
        <end position="163"/>
    </location>
</feature>